<dbReference type="CDD" id="cd18808">
    <property type="entry name" value="SF1_C_Upf1"/>
    <property type="match status" value="1"/>
</dbReference>
<dbReference type="GeneID" id="93647681"/>
<dbReference type="EMBL" id="LTDL01000041">
    <property type="protein sequence ID" value="OAG29258.1"/>
    <property type="molecule type" value="Genomic_DNA"/>
</dbReference>
<proteinExistence type="inferred from homology"/>
<dbReference type="InterPro" id="IPR027417">
    <property type="entry name" value="P-loop_NTPase"/>
</dbReference>
<keyword evidence="2" id="KW-0547">Nucleotide-binding</keyword>
<evidence type="ECO:0000259" key="6">
    <source>
        <dbReference type="Pfam" id="PF13086"/>
    </source>
</evidence>
<comment type="caution">
    <text evidence="8">The sequence shown here is derived from an EMBL/GenBank/DDBJ whole genome shotgun (WGS) entry which is preliminary data.</text>
</comment>
<evidence type="ECO:0000313" key="8">
    <source>
        <dbReference type="EMBL" id="OAG29258.1"/>
    </source>
</evidence>
<evidence type="ECO:0000256" key="2">
    <source>
        <dbReference type="ARBA" id="ARBA00022741"/>
    </source>
</evidence>
<comment type="similarity">
    <text evidence="1">Belongs to the DNA2/NAM7 helicase family.</text>
</comment>
<sequence>MPETNHPKDLAKDQHILQASSKAPRTLSTEKVSPKARGECLKLGVSLSTDEPGAKIDLKVIKKTLDEGSVEAFMFVCANQWAEVIRPDSELREPFRRFVSKHPRARLSAPSPILPAVFLLSGEEVLKEWAMLNICELPPRHSPIGPASKFYYTTHSQIRLGESPYRESCFLTAFFLYVYLGGGILPGHEKLLVALIKNKANNGLHQKFNVFKILLGTMVEPSGQAREWVAEIPAATQLVEESIEALFASGLEALLAQARQDPHPKYRILPFFTTWEVLKAGMGLCRAQGVKLSILIAGKNTNHPAVLPDVRAGIENLYCRQEIDLITLIRKSLLGFSIGSGNEEFVSLLATDTLNLLGKAAYARESSESDHKVVVIRMLNAWREKIAQAPLLVVARFLPLVFFRGTGREEAEAHNRDASHLHIRRDLQDKISAVVRAKAPLLLQASITPREIVMAASLVPKTSCAVGVAALIEVSHQLKEYLHRFNVFPQILENFCSVIERFITDATTEEMLCLHKALVHIPVVDAVLSQINYITVRVIKSTEKSVSLDFEWLHQIDLTRSQKKALKTTFLNHTLELYLELHAKTAIDPKILERIKQHVEQNQLGSDLALKRQLTRAERLLEKQREPASHDAPARPEALPIAPLYENQIFQPIETTLKRPEEVYTPEPLIMGLVSADLPAQSPRQAKDLPWAYASFAEYYQVFSPLIIDEARANICLSPDKENEKMTGKVTKSSTLNDSAIITITIKDTSPFSKNSIVLVHDLQSNELLGRGLVTEIKKPKKVLTVRMKSYTRQRSTKITIQVLSSAATHIREYAALLALHQGAYRAKILDPRTPAYIQPPALADAPPKDVEHVSTFHNLLNNSQKKAVNFALTHDITLIKGPPGTGKTKTITAIIGFGLLMKWRVLVCAPSNAAVDMLWENASNWGNVLTGITATRASHSTPYTPTNLVFSTLSYAGSSSLAKSTFDLVIVDEACQATEPSTLIPLRTKPSRFVLVGDPMQLPPTVLSQNAHLSTSLFARLATTIAPELLDTQYRMHPNISAFPSKQFYQNALKNAASYQDVHLPLAFINIEGTERTCRSSTTWNEEEANAVLQLVPCLAAIHSSLGIITPYLGQVEAINMGLSLTKWSNLPALTVDSFQGQEKDCIVFSAVRTLRIGFLSDTRRMNVALTRAKKMLIVLGNASLLAKNPAWNSFIRHCQETNQCFTLPELTSLLKKHPH</sequence>
<dbReference type="InterPro" id="IPR045055">
    <property type="entry name" value="DNA2/NAM7-like"/>
</dbReference>
<dbReference type="PANTHER" id="PTHR10887">
    <property type="entry name" value="DNA2/NAM7 HELICASE FAMILY"/>
    <property type="match status" value="1"/>
</dbReference>
<dbReference type="AlphaFoldDB" id="A0A177EBR1"/>
<accession>A0A177EBR1</accession>
<dbReference type="SUPFAM" id="SSF52540">
    <property type="entry name" value="P-loop containing nucleoside triphosphate hydrolases"/>
    <property type="match status" value="1"/>
</dbReference>
<dbReference type="InterPro" id="IPR041677">
    <property type="entry name" value="DNA2/NAM7_AAA_11"/>
</dbReference>
<keyword evidence="5" id="KW-0067">ATP-binding</keyword>
<evidence type="ECO:0000313" key="9">
    <source>
        <dbReference type="Proteomes" id="UP000185944"/>
    </source>
</evidence>
<reference evidence="8 9" key="1">
    <citation type="submission" date="2016-02" db="EMBL/GenBank/DDBJ databases">
        <title>Discovery of a natural microsporidian pathogen with a broad tissue tropism in Caenorhabditis elegans.</title>
        <authorList>
            <person name="Luallen R.J."/>
            <person name="Reinke A.W."/>
            <person name="Tong L."/>
            <person name="Botts M.R."/>
            <person name="Felix M.-A."/>
            <person name="Troemel E.R."/>
        </authorList>
    </citation>
    <scope>NUCLEOTIDE SEQUENCE [LARGE SCALE GENOMIC DNA]</scope>
    <source>
        <strain evidence="8 9">JUm2807</strain>
    </source>
</reference>
<dbReference type="GO" id="GO:0016787">
    <property type="term" value="F:hydrolase activity"/>
    <property type="evidence" value="ECO:0007669"/>
    <property type="project" value="UniProtKB-KW"/>
</dbReference>
<dbReference type="VEuPathDB" id="MicrosporidiaDB:NEDG_01331"/>
<dbReference type="GO" id="GO:0004386">
    <property type="term" value="F:helicase activity"/>
    <property type="evidence" value="ECO:0007669"/>
    <property type="project" value="UniProtKB-KW"/>
</dbReference>
<dbReference type="GO" id="GO:0005524">
    <property type="term" value="F:ATP binding"/>
    <property type="evidence" value="ECO:0007669"/>
    <property type="project" value="UniProtKB-KW"/>
</dbReference>
<dbReference type="OrthoDB" id="6513042at2759"/>
<feature type="domain" description="DNA2/NAM7 helicase helicase" evidence="6">
    <location>
        <begin position="946"/>
        <end position="1010"/>
    </location>
</feature>
<keyword evidence="4" id="KW-0347">Helicase</keyword>
<evidence type="ECO:0000256" key="3">
    <source>
        <dbReference type="ARBA" id="ARBA00022801"/>
    </source>
</evidence>
<organism evidence="8 9">
    <name type="scientific">Nematocida displodere</name>
    <dbReference type="NCBI Taxonomy" id="1805483"/>
    <lineage>
        <taxon>Eukaryota</taxon>
        <taxon>Fungi</taxon>
        <taxon>Fungi incertae sedis</taxon>
        <taxon>Microsporidia</taxon>
        <taxon>Nematocida</taxon>
    </lineage>
</organism>
<dbReference type="PANTHER" id="PTHR10887:SF495">
    <property type="entry name" value="HELICASE SENATAXIN ISOFORM X1-RELATED"/>
    <property type="match status" value="1"/>
</dbReference>
<keyword evidence="3" id="KW-0378">Hydrolase</keyword>
<dbReference type="GO" id="GO:0005694">
    <property type="term" value="C:chromosome"/>
    <property type="evidence" value="ECO:0007669"/>
    <property type="project" value="UniProtKB-ARBA"/>
</dbReference>
<gene>
    <name evidence="8" type="ORF">NEDG_01331</name>
</gene>
<dbReference type="Proteomes" id="UP000185944">
    <property type="component" value="Unassembled WGS sequence"/>
</dbReference>
<feature type="domain" description="DNA2/NAM7 helicase-like C-terminal" evidence="7">
    <location>
        <begin position="1014"/>
        <end position="1184"/>
    </location>
</feature>
<dbReference type="Pfam" id="PF13087">
    <property type="entry name" value="AAA_12"/>
    <property type="match status" value="1"/>
</dbReference>
<evidence type="ECO:0000256" key="1">
    <source>
        <dbReference type="ARBA" id="ARBA00007913"/>
    </source>
</evidence>
<dbReference type="InterPro" id="IPR041679">
    <property type="entry name" value="DNA2/NAM7-like_C"/>
</dbReference>
<dbReference type="Gene3D" id="3.40.50.300">
    <property type="entry name" value="P-loop containing nucleotide triphosphate hydrolases"/>
    <property type="match status" value="2"/>
</dbReference>
<evidence type="ECO:0000256" key="5">
    <source>
        <dbReference type="ARBA" id="ARBA00022840"/>
    </source>
</evidence>
<evidence type="ECO:0000259" key="7">
    <source>
        <dbReference type="Pfam" id="PF13087"/>
    </source>
</evidence>
<dbReference type="CDD" id="cd18042">
    <property type="entry name" value="DEXXQc_SETX"/>
    <property type="match status" value="1"/>
</dbReference>
<dbReference type="FunFam" id="3.40.50.300:FF:000326">
    <property type="entry name" value="P-loop containing nucleoside triphosphate hydrolase"/>
    <property type="match status" value="1"/>
</dbReference>
<dbReference type="Pfam" id="PF13086">
    <property type="entry name" value="AAA_11"/>
    <property type="match status" value="2"/>
</dbReference>
<protein>
    <submittedName>
        <fullName evidence="8">Regulator of nonsense transcripts 1</fullName>
    </submittedName>
</protein>
<dbReference type="STRING" id="1805483.A0A177EBR1"/>
<dbReference type="InterPro" id="IPR047187">
    <property type="entry name" value="SF1_C_Upf1"/>
</dbReference>
<feature type="domain" description="DNA2/NAM7 helicase helicase" evidence="6">
    <location>
        <begin position="861"/>
        <end position="925"/>
    </location>
</feature>
<keyword evidence="9" id="KW-1185">Reference proteome</keyword>
<dbReference type="RefSeq" id="XP_067543937.1">
    <property type="nucleotide sequence ID" value="XM_067688749.1"/>
</dbReference>
<name>A0A177EBR1_9MICR</name>
<evidence type="ECO:0000256" key="4">
    <source>
        <dbReference type="ARBA" id="ARBA00022806"/>
    </source>
</evidence>